<dbReference type="Pfam" id="PF21172">
    <property type="entry name" value="CueP"/>
    <property type="match status" value="1"/>
</dbReference>
<proteinExistence type="predicted"/>
<keyword evidence="3" id="KW-1185">Reference proteome</keyword>
<dbReference type="InterPro" id="IPR047808">
    <property type="entry name" value="CueP-like"/>
</dbReference>
<evidence type="ECO:0000256" key="1">
    <source>
        <dbReference type="SAM" id="SignalP"/>
    </source>
</evidence>
<dbReference type="Proteomes" id="UP001423409">
    <property type="component" value="Unassembled WGS sequence"/>
</dbReference>
<accession>A0ABP9UIH9</accession>
<protein>
    <submittedName>
        <fullName evidence="2">Uncharacterized protein</fullName>
    </submittedName>
</protein>
<dbReference type="RefSeq" id="WP_345446917.1">
    <property type="nucleotide sequence ID" value="NZ_BAABQU010000053.1"/>
</dbReference>
<sequence>MKVVNGMTAALLVSLVPVMSLSAAQPAAPAAAPTPAQLTGLTAQQALRKANQWRNAGGVQSFVTSEAVVFKFPSGEQKSVALPARQMVIAIAPYVNQTHPCKTHFMSGCQGELANTPVSVLVKNQAGKTVINKTMTTLPNGFLELWLDRNQTYQVTLKSGGKATSGTLSTQAGSDTCVSTLKLQ</sequence>
<organism evidence="2 3">
    <name type="scientific">Deinococcus caeni</name>
    <dbReference type="NCBI Taxonomy" id="569127"/>
    <lineage>
        <taxon>Bacteria</taxon>
        <taxon>Thermotogati</taxon>
        <taxon>Deinococcota</taxon>
        <taxon>Deinococci</taxon>
        <taxon>Deinococcales</taxon>
        <taxon>Deinococcaceae</taxon>
        <taxon>Deinococcus</taxon>
    </lineage>
</organism>
<gene>
    <name evidence="2" type="ORF">Dcae01_03022</name>
</gene>
<name>A0ABP9UIH9_9DEIO</name>
<reference evidence="2 3" key="1">
    <citation type="submission" date="2024-02" db="EMBL/GenBank/DDBJ databases">
        <title>Deinococcus caeni NBRC 101312.</title>
        <authorList>
            <person name="Ichikawa N."/>
            <person name="Katano-Makiyama Y."/>
            <person name="Hidaka K."/>
        </authorList>
    </citation>
    <scope>NUCLEOTIDE SEQUENCE [LARGE SCALE GENOMIC DNA]</scope>
    <source>
        <strain evidence="2 3">NBRC 101312</strain>
    </source>
</reference>
<feature type="signal peptide" evidence="1">
    <location>
        <begin position="1"/>
        <end position="23"/>
    </location>
</feature>
<comment type="caution">
    <text evidence="2">The sequence shown here is derived from an EMBL/GenBank/DDBJ whole genome shotgun (WGS) entry which is preliminary data.</text>
</comment>
<evidence type="ECO:0000313" key="2">
    <source>
        <dbReference type="EMBL" id="GAA5441485.1"/>
    </source>
</evidence>
<evidence type="ECO:0000313" key="3">
    <source>
        <dbReference type="Proteomes" id="UP001423409"/>
    </source>
</evidence>
<dbReference type="Gene3D" id="2.60.40.3700">
    <property type="match status" value="1"/>
</dbReference>
<dbReference type="EMBL" id="BAABQU010000053">
    <property type="protein sequence ID" value="GAA5441485.1"/>
    <property type="molecule type" value="Genomic_DNA"/>
</dbReference>
<dbReference type="NCBIfam" id="NF038094">
    <property type="entry name" value="CueP_fam"/>
    <property type="match status" value="1"/>
</dbReference>
<feature type="chain" id="PRO_5046181317" evidence="1">
    <location>
        <begin position="24"/>
        <end position="184"/>
    </location>
</feature>
<keyword evidence="1" id="KW-0732">Signal</keyword>